<proteinExistence type="predicted"/>
<dbReference type="RefSeq" id="WP_376811459.1">
    <property type="nucleotide sequence ID" value="NZ_JBHSDY010000002.1"/>
</dbReference>
<dbReference type="Proteomes" id="UP001595756">
    <property type="component" value="Unassembled WGS sequence"/>
</dbReference>
<dbReference type="EMBL" id="JBHSDY010000002">
    <property type="protein sequence ID" value="MFC4296888.1"/>
    <property type="molecule type" value="Genomic_DNA"/>
</dbReference>
<dbReference type="Gene3D" id="3.40.50.360">
    <property type="match status" value="1"/>
</dbReference>
<organism evidence="2 3">
    <name type="scientific">Castellaniella hirudinis</name>
    <dbReference type="NCBI Taxonomy" id="1144617"/>
    <lineage>
        <taxon>Bacteria</taxon>
        <taxon>Pseudomonadati</taxon>
        <taxon>Pseudomonadota</taxon>
        <taxon>Betaproteobacteria</taxon>
        <taxon>Burkholderiales</taxon>
        <taxon>Alcaligenaceae</taxon>
        <taxon>Castellaniella</taxon>
    </lineage>
</organism>
<feature type="domain" description="NADPH-dependent FMN reductase-like" evidence="1">
    <location>
        <begin position="4"/>
        <end position="147"/>
    </location>
</feature>
<keyword evidence="3" id="KW-1185">Reference proteome</keyword>
<protein>
    <submittedName>
        <fullName evidence="2">NADPH-dependent FMN reductase</fullName>
        <ecNumber evidence="2">1.-.-.-</ecNumber>
    </submittedName>
</protein>
<dbReference type="SUPFAM" id="SSF52218">
    <property type="entry name" value="Flavoproteins"/>
    <property type="match status" value="1"/>
</dbReference>
<name>A0ABV8RUP3_9BURK</name>
<dbReference type="GO" id="GO:0016491">
    <property type="term" value="F:oxidoreductase activity"/>
    <property type="evidence" value="ECO:0007669"/>
    <property type="project" value="UniProtKB-KW"/>
</dbReference>
<dbReference type="PANTHER" id="PTHR30543:SF21">
    <property type="entry name" value="NAD(P)H-DEPENDENT FMN REDUCTASE LOT6"/>
    <property type="match status" value="1"/>
</dbReference>
<dbReference type="Pfam" id="PF03358">
    <property type="entry name" value="FMN_red"/>
    <property type="match status" value="1"/>
</dbReference>
<gene>
    <name evidence="2" type="ORF">ACFO0J_02380</name>
</gene>
<evidence type="ECO:0000313" key="3">
    <source>
        <dbReference type="Proteomes" id="UP001595756"/>
    </source>
</evidence>
<dbReference type="InterPro" id="IPR005025">
    <property type="entry name" value="FMN_Rdtase-like_dom"/>
</dbReference>
<keyword evidence="2" id="KW-0560">Oxidoreductase</keyword>
<dbReference type="EC" id="1.-.-.-" evidence="2"/>
<accession>A0ABV8RUP3</accession>
<evidence type="ECO:0000259" key="1">
    <source>
        <dbReference type="Pfam" id="PF03358"/>
    </source>
</evidence>
<comment type="caution">
    <text evidence="2">The sequence shown here is derived from an EMBL/GenBank/DDBJ whole genome shotgun (WGS) entry which is preliminary data.</text>
</comment>
<dbReference type="InterPro" id="IPR050712">
    <property type="entry name" value="NAD(P)H-dep_reductase"/>
</dbReference>
<dbReference type="PANTHER" id="PTHR30543">
    <property type="entry name" value="CHROMATE REDUCTASE"/>
    <property type="match status" value="1"/>
</dbReference>
<reference evidence="3" key="1">
    <citation type="journal article" date="2019" name="Int. J. Syst. Evol. Microbiol.">
        <title>The Global Catalogue of Microorganisms (GCM) 10K type strain sequencing project: providing services to taxonomists for standard genome sequencing and annotation.</title>
        <authorList>
            <consortium name="The Broad Institute Genomics Platform"/>
            <consortium name="The Broad Institute Genome Sequencing Center for Infectious Disease"/>
            <person name="Wu L."/>
            <person name="Ma J."/>
        </authorList>
    </citation>
    <scope>NUCLEOTIDE SEQUENCE [LARGE SCALE GENOMIC DNA]</scope>
    <source>
        <strain evidence="3">CGMCC 1.19029</strain>
    </source>
</reference>
<dbReference type="InterPro" id="IPR029039">
    <property type="entry name" value="Flavoprotein-like_sf"/>
</dbReference>
<sequence>MSLKLQVIICSTRPGRVGPAVARWFHEFARKHGQFDVELVDLADFKLPLYDEPVHPRMQQYEHEHTKRWSASVAGADAYIFVTPEYNYSAPPTLVNALDFLYKEWNYKPCGFVSYGGVSGGLRSAQSAKPQITTLKMMPMTEGVAIPMVPKHIQDNGEFASNELIDASAATLLDELLRWATALKTMRA</sequence>
<evidence type="ECO:0000313" key="2">
    <source>
        <dbReference type="EMBL" id="MFC4296888.1"/>
    </source>
</evidence>